<dbReference type="AlphaFoldDB" id="A0A1H8EYL8"/>
<reference evidence="1 2" key="1">
    <citation type="submission" date="2016-10" db="EMBL/GenBank/DDBJ databases">
        <authorList>
            <person name="de Groot N.N."/>
        </authorList>
    </citation>
    <scope>NUCLEOTIDE SEQUENCE [LARGE SCALE GENOMIC DNA]</scope>
    <source>
        <strain evidence="1 2">Nm22</strain>
    </source>
</reference>
<dbReference type="EMBL" id="FOCP01000011">
    <property type="protein sequence ID" value="SEN24480.1"/>
    <property type="molecule type" value="Genomic_DNA"/>
</dbReference>
<organism evidence="1 2">
    <name type="scientific">Nitrosomonas marina</name>
    <dbReference type="NCBI Taxonomy" id="917"/>
    <lineage>
        <taxon>Bacteria</taxon>
        <taxon>Pseudomonadati</taxon>
        <taxon>Pseudomonadota</taxon>
        <taxon>Betaproteobacteria</taxon>
        <taxon>Nitrosomonadales</taxon>
        <taxon>Nitrosomonadaceae</taxon>
        <taxon>Nitrosomonas</taxon>
    </lineage>
</organism>
<accession>A0A1H8EYL8</accession>
<dbReference type="Proteomes" id="UP000199459">
    <property type="component" value="Unassembled WGS sequence"/>
</dbReference>
<sequence length="163" mass="19096">MNIFVLDLDIKKCARYHCDQHVSKMILESAQLLCTALNKKGFQTPYRPTHINHPCTQWIAESYDNFVWLRNLAMALNSEYRFRFNKTGDHKSISVIREISDLTYELVGLTPFAQAMPDKYKVPGNAVKAYRQFYVGEKLGFAKWTKRNIPKWIHEFQTMTNSI</sequence>
<dbReference type="STRING" id="917.SAMN05216326_11323"/>
<evidence type="ECO:0000313" key="1">
    <source>
        <dbReference type="EMBL" id="SEN24480.1"/>
    </source>
</evidence>
<dbReference type="OrthoDB" id="7348899at2"/>
<gene>
    <name evidence="1" type="ORF">SAMN05216325_11120</name>
</gene>
<proteinExistence type="predicted"/>
<protein>
    <submittedName>
        <fullName evidence="1">Uncharacterized protein</fullName>
    </submittedName>
</protein>
<name>A0A1H8EYL8_9PROT</name>
<evidence type="ECO:0000313" key="2">
    <source>
        <dbReference type="Proteomes" id="UP000199459"/>
    </source>
</evidence>